<name>A0ABR3MVN6_9TELE</name>
<feature type="non-terminal residue" evidence="1">
    <location>
        <position position="1"/>
    </location>
</feature>
<gene>
    <name evidence="1" type="ORF">QQF64_034042</name>
</gene>
<sequence>CCYLVTLEKLKDLQVWSLIIKIGDKVRVKLSVVFPKHGWGSVTHKSIGVVK</sequence>
<feature type="non-terminal residue" evidence="1">
    <location>
        <position position="51"/>
    </location>
</feature>
<reference evidence="1 2" key="1">
    <citation type="submission" date="2023-09" db="EMBL/GenBank/DDBJ databases">
        <authorList>
            <person name="Wang M."/>
        </authorList>
    </citation>
    <scope>NUCLEOTIDE SEQUENCE [LARGE SCALE GENOMIC DNA]</scope>
    <source>
        <strain evidence="1">GT-2023</strain>
        <tissue evidence="1">Liver</tissue>
    </source>
</reference>
<organism evidence="1 2">
    <name type="scientific">Cirrhinus molitorella</name>
    <name type="common">mud carp</name>
    <dbReference type="NCBI Taxonomy" id="172907"/>
    <lineage>
        <taxon>Eukaryota</taxon>
        <taxon>Metazoa</taxon>
        <taxon>Chordata</taxon>
        <taxon>Craniata</taxon>
        <taxon>Vertebrata</taxon>
        <taxon>Euteleostomi</taxon>
        <taxon>Actinopterygii</taxon>
        <taxon>Neopterygii</taxon>
        <taxon>Teleostei</taxon>
        <taxon>Ostariophysi</taxon>
        <taxon>Cypriniformes</taxon>
        <taxon>Cyprinidae</taxon>
        <taxon>Labeoninae</taxon>
        <taxon>Labeonini</taxon>
        <taxon>Cirrhinus</taxon>
    </lineage>
</organism>
<evidence type="ECO:0000313" key="1">
    <source>
        <dbReference type="EMBL" id="KAL1268679.1"/>
    </source>
</evidence>
<accession>A0ABR3MVN6</accession>
<dbReference type="Proteomes" id="UP001558613">
    <property type="component" value="Unassembled WGS sequence"/>
</dbReference>
<protein>
    <submittedName>
        <fullName evidence="1">Uncharacterized protein</fullName>
    </submittedName>
</protein>
<evidence type="ECO:0000313" key="2">
    <source>
        <dbReference type="Proteomes" id="UP001558613"/>
    </source>
</evidence>
<comment type="caution">
    <text evidence="1">The sequence shown here is derived from an EMBL/GenBank/DDBJ whole genome shotgun (WGS) entry which is preliminary data.</text>
</comment>
<proteinExistence type="predicted"/>
<keyword evidence="2" id="KW-1185">Reference proteome</keyword>
<dbReference type="EMBL" id="JAYMGO010000009">
    <property type="protein sequence ID" value="KAL1268679.1"/>
    <property type="molecule type" value="Genomic_DNA"/>
</dbReference>